<evidence type="ECO:0000256" key="3">
    <source>
        <dbReference type="ARBA" id="ARBA00023172"/>
    </source>
</evidence>
<dbReference type="AlphaFoldDB" id="X0VEX0"/>
<sequence length="245" mass="29077">MGVREMQTNTISSMKREMMRRRYSQRTIDSYLFCIEKFLSKFRKNPRKITKKEIKDYLDDLAERNKAGSTLNINLCSIRFLMEDVLHRNLYLKLKYSKRPKSLPVFMTKEETKRFFSVVENPKHKFMLELMYSAGLRVSELLNLKVRDFESNYGWVRKGKGNKDRMFIIADKLKKNIEDHITNQGLKYNDFLFIGRNGRMHPSSIRYIVKDAAKKAKIRKNVHPHTLRHSFGTHMAEDGCNIIEL</sequence>
<evidence type="ECO:0000259" key="4">
    <source>
        <dbReference type="PROSITE" id="PS51898"/>
    </source>
</evidence>
<dbReference type="Gene3D" id="1.10.150.130">
    <property type="match status" value="1"/>
</dbReference>
<evidence type="ECO:0000256" key="2">
    <source>
        <dbReference type="ARBA" id="ARBA00023125"/>
    </source>
</evidence>
<organism evidence="6">
    <name type="scientific">marine sediment metagenome</name>
    <dbReference type="NCBI Taxonomy" id="412755"/>
    <lineage>
        <taxon>unclassified sequences</taxon>
        <taxon>metagenomes</taxon>
        <taxon>ecological metagenomes</taxon>
    </lineage>
</organism>
<feature type="domain" description="Tyr recombinase" evidence="4">
    <location>
        <begin position="102"/>
        <end position="245"/>
    </location>
</feature>
<evidence type="ECO:0008006" key="7">
    <source>
        <dbReference type="Google" id="ProtNLM"/>
    </source>
</evidence>
<feature type="non-terminal residue" evidence="6">
    <location>
        <position position="245"/>
    </location>
</feature>
<dbReference type="PANTHER" id="PTHR30349">
    <property type="entry name" value="PHAGE INTEGRASE-RELATED"/>
    <property type="match status" value="1"/>
</dbReference>
<dbReference type="InterPro" id="IPR050090">
    <property type="entry name" value="Tyrosine_recombinase_XerCD"/>
</dbReference>
<evidence type="ECO:0000256" key="1">
    <source>
        <dbReference type="ARBA" id="ARBA00022908"/>
    </source>
</evidence>
<accession>X0VEX0</accession>
<gene>
    <name evidence="6" type="ORF">S01H1_39180</name>
</gene>
<keyword evidence="1" id="KW-0229">DNA integration</keyword>
<dbReference type="PROSITE" id="PS51900">
    <property type="entry name" value="CB"/>
    <property type="match status" value="1"/>
</dbReference>
<comment type="caution">
    <text evidence="6">The sequence shown here is derived from an EMBL/GenBank/DDBJ whole genome shotgun (WGS) entry which is preliminary data.</text>
</comment>
<proteinExistence type="predicted"/>
<dbReference type="Pfam" id="PF13495">
    <property type="entry name" value="Phage_int_SAM_4"/>
    <property type="match status" value="1"/>
</dbReference>
<dbReference type="Gene3D" id="1.10.443.10">
    <property type="entry name" value="Intergrase catalytic core"/>
    <property type="match status" value="1"/>
</dbReference>
<evidence type="ECO:0000259" key="5">
    <source>
        <dbReference type="PROSITE" id="PS51900"/>
    </source>
</evidence>
<reference evidence="6" key="1">
    <citation type="journal article" date="2014" name="Front. Microbiol.">
        <title>High frequency of phylogenetically diverse reductive dehalogenase-homologous genes in deep subseafloor sedimentary metagenomes.</title>
        <authorList>
            <person name="Kawai M."/>
            <person name="Futagami T."/>
            <person name="Toyoda A."/>
            <person name="Takaki Y."/>
            <person name="Nishi S."/>
            <person name="Hori S."/>
            <person name="Arai W."/>
            <person name="Tsubouchi T."/>
            <person name="Morono Y."/>
            <person name="Uchiyama I."/>
            <person name="Ito T."/>
            <person name="Fujiyama A."/>
            <person name="Inagaki F."/>
            <person name="Takami H."/>
        </authorList>
    </citation>
    <scope>NUCLEOTIDE SEQUENCE</scope>
    <source>
        <strain evidence="6">Expedition CK06-06</strain>
    </source>
</reference>
<dbReference type="InterPro" id="IPR013762">
    <property type="entry name" value="Integrase-like_cat_sf"/>
</dbReference>
<protein>
    <recommendedName>
        <fullName evidence="7">Tyr recombinase domain-containing protein</fullName>
    </recommendedName>
</protein>
<dbReference type="GO" id="GO:0006310">
    <property type="term" value="P:DNA recombination"/>
    <property type="evidence" value="ECO:0007669"/>
    <property type="project" value="UniProtKB-KW"/>
</dbReference>
<dbReference type="InterPro" id="IPR044068">
    <property type="entry name" value="CB"/>
</dbReference>
<dbReference type="InterPro" id="IPR004107">
    <property type="entry name" value="Integrase_SAM-like_N"/>
</dbReference>
<name>X0VEX0_9ZZZZ</name>
<dbReference type="GO" id="GO:0003677">
    <property type="term" value="F:DNA binding"/>
    <property type="evidence" value="ECO:0007669"/>
    <property type="project" value="UniProtKB-KW"/>
</dbReference>
<evidence type="ECO:0000313" key="6">
    <source>
        <dbReference type="EMBL" id="GAG10993.1"/>
    </source>
</evidence>
<dbReference type="EMBL" id="BARS01024705">
    <property type="protein sequence ID" value="GAG10993.1"/>
    <property type="molecule type" value="Genomic_DNA"/>
</dbReference>
<dbReference type="SUPFAM" id="SSF56349">
    <property type="entry name" value="DNA breaking-rejoining enzymes"/>
    <property type="match status" value="1"/>
</dbReference>
<keyword evidence="2" id="KW-0238">DNA-binding</keyword>
<dbReference type="Pfam" id="PF00589">
    <property type="entry name" value="Phage_integrase"/>
    <property type="match status" value="1"/>
</dbReference>
<dbReference type="PANTHER" id="PTHR30349:SF41">
    <property type="entry name" value="INTEGRASE_RECOMBINASE PROTEIN MJ0367-RELATED"/>
    <property type="match status" value="1"/>
</dbReference>
<dbReference type="GO" id="GO:0015074">
    <property type="term" value="P:DNA integration"/>
    <property type="evidence" value="ECO:0007669"/>
    <property type="project" value="UniProtKB-KW"/>
</dbReference>
<dbReference type="InterPro" id="IPR002104">
    <property type="entry name" value="Integrase_catalytic"/>
</dbReference>
<dbReference type="InterPro" id="IPR011010">
    <property type="entry name" value="DNA_brk_join_enz"/>
</dbReference>
<feature type="domain" description="Core-binding (CB)" evidence="5">
    <location>
        <begin position="6"/>
        <end position="86"/>
    </location>
</feature>
<dbReference type="PROSITE" id="PS51898">
    <property type="entry name" value="TYR_RECOMBINASE"/>
    <property type="match status" value="1"/>
</dbReference>
<keyword evidence="3" id="KW-0233">DNA recombination</keyword>
<dbReference type="InterPro" id="IPR010998">
    <property type="entry name" value="Integrase_recombinase_N"/>
</dbReference>